<name>A0A645DUR9_9ZZZZ</name>
<reference evidence="1" key="1">
    <citation type="submission" date="2019-08" db="EMBL/GenBank/DDBJ databases">
        <authorList>
            <person name="Kucharzyk K."/>
            <person name="Murdoch R.W."/>
            <person name="Higgins S."/>
            <person name="Loffler F."/>
        </authorList>
    </citation>
    <scope>NUCLEOTIDE SEQUENCE</scope>
</reference>
<protein>
    <submittedName>
        <fullName evidence="1">Uncharacterized protein</fullName>
    </submittedName>
</protein>
<organism evidence="1">
    <name type="scientific">bioreactor metagenome</name>
    <dbReference type="NCBI Taxonomy" id="1076179"/>
    <lineage>
        <taxon>unclassified sequences</taxon>
        <taxon>metagenomes</taxon>
        <taxon>ecological metagenomes</taxon>
    </lineage>
</organism>
<proteinExistence type="predicted"/>
<sequence>MPLFRGRGHHLAARTDAEGEGAPAIRQVTGQLIIAWRQKRKSVAELGSADVFLPVFDTHAHCKGLLCQNNPGAQQHPDGIPCGMARSQDERVAGQ</sequence>
<dbReference type="AlphaFoldDB" id="A0A645DUR9"/>
<comment type="caution">
    <text evidence="1">The sequence shown here is derived from an EMBL/GenBank/DDBJ whole genome shotgun (WGS) entry which is preliminary data.</text>
</comment>
<gene>
    <name evidence="1" type="ORF">SDC9_140014</name>
</gene>
<evidence type="ECO:0000313" key="1">
    <source>
        <dbReference type="EMBL" id="MPM92878.1"/>
    </source>
</evidence>
<accession>A0A645DUR9</accession>
<dbReference type="EMBL" id="VSSQ01039762">
    <property type="protein sequence ID" value="MPM92878.1"/>
    <property type="molecule type" value="Genomic_DNA"/>
</dbReference>